<evidence type="ECO:0000256" key="2">
    <source>
        <dbReference type="ARBA" id="ARBA00022692"/>
    </source>
</evidence>
<dbReference type="Pfam" id="PF01124">
    <property type="entry name" value="MAPEG"/>
    <property type="match status" value="1"/>
</dbReference>
<sequence length="133" mass="14398">MILPVTAVFASVCVLLLIVLSYRVATFRLKHRKGLGVNDDRDFEVAVRTQANLAEYAPITLVLLAIGELNGVSVAWIYGLGMAFVVGRLLHAWGMVKGRGGPHKARLVGIVLTWLAMLVLAVAVLLNVFLFSA</sequence>
<dbReference type="InterPro" id="IPR001129">
    <property type="entry name" value="Membr-assoc_MAPEG"/>
</dbReference>
<evidence type="ECO:0000313" key="7">
    <source>
        <dbReference type="Proteomes" id="UP000199675"/>
    </source>
</evidence>
<reference evidence="6 7" key="1">
    <citation type="submission" date="2016-10" db="EMBL/GenBank/DDBJ databases">
        <authorList>
            <person name="de Groot N.N."/>
        </authorList>
    </citation>
    <scope>NUCLEOTIDE SEQUENCE [LARGE SCALE GENOMIC DNA]</scope>
    <source>
        <strain evidence="6 7">CGMCC 1.7059</strain>
    </source>
</reference>
<evidence type="ECO:0000256" key="3">
    <source>
        <dbReference type="ARBA" id="ARBA00022989"/>
    </source>
</evidence>
<dbReference type="SUPFAM" id="SSF161084">
    <property type="entry name" value="MAPEG domain-like"/>
    <property type="match status" value="1"/>
</dbReference>
<evidence type="ECO:0000313" key="6">
    <source>
        <dbReference type="EMBL" id="SDV99817.1"/>
    </source>
</evidence>
<organism evidence="6 7">
    <name type="scientific">Marinobacter mobilis</name>
    <dbReference type="NCBI Taxonomy" id="488533"/>
    <lineage>
        <taxon>Bacteria</taxon>
        <taxon>Pseudomonadati</taxon>
        <taxon>Pseudomonadota</taxon>
        <taxon>Gammaproteobacteria</taxon>
        <taxon>Pseudomonadales</taxon>
        <taxon>Marinobacteraceae</taxon>
        <taxon>Marinobacter</taxon>
    </lineage>
</organism>
<comment type="subcellular location">
    <subcellularLocation>
        <location evidence="1">Membrane</location>
    </subcellularLocation>
</comment>
<dbReference type="GO" id="GO:0016020">
    <property type="term" value="C:membrane"/>
    <property type="evidence" value="ECO:0007669"/>
    <property type="project" value="UniProtKB-SubCell"/>
</dbReference>
<keyword evidence="3 5" id="KW-1133">Transmembrane helix</keyword>
<keyword evidence="7" id="KW-1185">Reference proteome</keyword>
<dbReference type="OrthoDB" id="8537976at2"/>
<evidence type="ECO:0008006" key="8">
    <source>
        <dbReference type="Google" id="ProtNLM"/>
    </source>
</evidence>
<dbReference type="RefSeq" id="WP_091810918.1">
    <property type="nucleotide sequence ID" value="NZ_FNNE01000001.1"/>
</dbReference>
<feature type="transmembrane region" description="Helical" evidence="5">
    <location>
        <begin position="75"/>
        <end position="95"/>
    </location>
</feature>
<evidence type="ECO:0000256" key="1">
    <source>
        <dbReference type="ARBA" id="ARBA00004370"/>
    </source>
</evidence>
<feature type="transmembrane region" description="Helical" evidence="5">
    <location>
        <begin position="107"/>
        <end position="131"/>
    </location>
</feature>
<dbReference type="EMBL" id="FNNE01000001">
    <property type="protein sequence ID" value="SDV99817.1"/>
    <property type="molecule type" value="Genomic_DNA"/>
</dbReference>
<keyword evidence="4 5" id="KW-0472">Membrane</keyword>
<dbReference type="Gene3D" id="1.20.120.550">
    <property type="entry name" value="Membrane associated eicosanoid/glutathione metabolism-like domain"/>
    <property type="match status" value="1"/>
</dbReference>
<dbReference type="Proteomes" id="UP000199675">
    <property type="component" value="Unassembled WGS sequence"/>
</dbReference>
<dbReference type="PANTHER" id="PTHR35814:SF1">
    <property type="entry name" value="GLUTATHIONE S-TRANSFERASE-RELATED"/>
    <property type="match status" value="1"/>
</dbReference>
<keyword evidence="2 5" id="KW-0812">Transmembrane</keyword>
<accession>A0A1H2PY74</accession>
<dbReference type="AlphaFoldDB" id="A0A1H2PY74"/>
<proteinExistence type="predicted"/>
<evidence type="ECO:0000256" key="4">
    <source>
        <dbReference type="ARBA" id="ARBA00023136"/>
    </source>
</evidence>
<protein>
    <recommendedName>
        <fullName evidence="8">Glutathione S-transferase</fullName>
    </recommendedName>
</protein>
<dbReference type="PANTHER" id="PTHR35814">
    <property type="match status" value="1"/>
</dbReference>
<dbReference type="STRING" id="488533.SAMN04487960_10125"/>
<evidence type="ECO:0000256" key="5">
    <source>
        <dbReference type="SAM" id="Phobius"/>
    </source>
</evidence>
<feature type="transmembrane region" description="Helical" evidence="5">
    <location>
        <begin position="6"/>
        <end position="25"/>
    </location>
</feature>
<gene>
    <name evidence="6" type="ORF">SAMN04487960_10125</name>
</gene>
<name>A0A1H2PY74_9GAMM</name>
<dbReference type="InterPro" id="IPR023352">
    <property type="entry name" value="MAPEG-like_dom_sf"/>
</dbReference>